<evidence type="ECO:0000256" key="1">
    <source>
        <dbReference type="ARBA" id="ARBA00004127"/>
    </source>
</evidence>
<keyword evidence="3 5" id="KW-1133">Transmembrane helix</keyword>
<reference evidence="7 8" key="1">
    <citation type="journal article" date="2024" name="Science">
        <title>Giant polyketide synthase enzymes in the biosynthesis of giant marine polyether toxins.</title>
        <authorList>
            <person name="Fallon T.R."/>
            <person name="Shende V.V."/>
            <person name="Wierzbicki I.H."/>
            <person name="Pendleton A.L."/>
            <person name="Watervoot N.F."/>
            <person name="Auber R.P."/>
            <person name="Gonzalez D.J."/>
            <person name="Wisecaver J.H."/>
            <person name="Moore B.S."/>
        </authorList>
    </citation>
    <scope>NUCLEOTIDE SEQUENCE [LARGE SCALE GENOMIC DNA]</scope>
    <source>
        <strain evidence="7 8">12B1</strain>
    </source>
</reference>
<feature type="domain" description="DUF202" evidence="6">
    <location>
        <begin position="14"/>
        <end position="75"/>
    </location>
</feature>
<feature type="transmembrane region" description="Helical" evidence="5">
    <location>
        <begin position="47"/>
        <end position="69"/>
    </location>
</feature>
<feature type="transmembrane region" description="Helical" evidence="5">
    <location>
        <begin position="90"/>
        <end position="111"/>
    </location>
</feature>
<evidence type="ECO:0000256" key="4">
    <source>
        <dbReference type="ARBA" id="ARBA00023136"/>
    </source>
</evidence>
<comment type="caution">
    <text evidence="7">The sequence shown here is derived from an EMBL/GenBank/DDBJ whole genome shotgun (WGS) entry which is preliminary data.</text>
</comment>
<keyword evidence="8" id="KW-1185">Reference proteome</keyword>
<evidence type="ECO:0000259" key="6">
    <source>
        <dbReference type="Pfam" id="PF02656"/>
    </source>
</evidence>
<feature type="transmembrane region" description="Helical" evidence="5">
    <location>
        <begin position="21"/>
        <end position="41"/>
    </location>
</feature>
<dbReference type="PANTHER" id="PTHR46140">
    <property type="entry name" value="VACUOLAR TRANSPORTER CHAPERONE 1-RELATED"/>
    <property type="match status" value="1"/>
</dbReference>
<dbReference type="InterPro" id="IPR051572">
    <property type="entry name" value="VTC_Complex_Subunit"/>
</dbReference>
<evidence type="ECO:0000256" key="3">
    <source>
        <dbReference type="ARBA" id="ARBA00022989"/>
    </source>
</evidence>
<evidence type="ECO:0000256" key="2">
    <source>
        <dbReference type="ARBA" id="ARBA00022692"/>
    </source>
</evidence>
<dbReference type="PANTHER" id="PTHR46140:SF1">
    <property type="entry name" value="VACUOLAR TRANSPORTER CHAPERONE COMPLEX SUBUNIT 4-RELATED"/>
    <property type="match status" value="1"/>
</dbReference>
<dbReference type="Pfam" id="PF02656">
    <property type="entry name" value="DUF202"/>
    <property type="match status" value="1"/>
</dbReference>
<protein>
    <recommendedName>
        <fullName evidence="6">DUF202 domain-containing protein</fullName>
    </recommendedName>
</protein>
<dbReference type="Proteomes" id="UP001515480">
    <property type="component" value="Unassembled WGS sequence"/>
</dbReference>
<dbReference type="InterPro" id="IPR003807">
    <property type="entry name" value="DUF202"/>
</dbReference>
<comment type="subcellular location">
    <subcellularLocation>
        <location evidence="1">Endomembrane system</location>
        <topology evidence="1">Multi-pass membrane protein</topology>
    </subcellularLocation>
</comment>
<evidence type="ECO:0000313" key="8">
    <source>
        <dbReference type="Proteomes" id="UP001515480"/>
    </source>
</evidence>
<keyword evidence="2 5" id="KW-0812">Transmembrane</keyword>
<dbReference type="GO" id="GO:0012505">
    <property type="term" value="C:endomembrane system"/>
    <property type="evidence" value="ECO:0007669"/>
    <property type="project" value="UniProtKB-SubCell"/>
</dbReference>
<dbReference type="EMBL" id="JBGBPQ010000001">
    <property type="protein sequence ID" value="KAL1529676.1"/>
    <property type="molecule type" value="Genomic_DNA"/>
</dbReference>
<accession>A0AB34K9K4</accession>
<keyword evidence="4 5" id="KW-0472">Membrane</keyword>
<name>A0AB34K9K4_PRYPA</name>
<proteinExistence type="predicted"/>
<gene>
    <name evidence="7" type="ORF">AB1Y20_000616</name>
</gene>
<evidence type="ECO:0000313" key="7">
    <source>
        <dbReference type="EMBL" id="KAL1529676.1"/>
    </source>
</evidence>
<sequence length="112" mass="12215">MTDDGLLPVEPKIYFANERTFLHWMHAGVSLASVAMVVTAAGNRSSVAWLVSGTFLSILSIFLMCYAYRTFLWRAEQIGSRDQSPADDRLGPAILAGSLLLAILVSGWVVLV</sequence>
<dbReference type="AlphaFoldDB" id="A0AB34K9K4"/>
<organism evidence="7 8">
    <name type="scientific">Prymnesium parvum</name>
    <name type="common">Toxic golden alga</name>
    <dbReference type="NCBI Taxonomy" id="97485"/>
    <lineage>
        <taxon>Eukaryota</taxon>
        <taxon>Haptista</taxon>
        <taxon>Haptophyta</taxon>
        <taxon>Prymnesiophyceae</taxon>
        <taxon>Prymnesiales</taxon>
        <taxon>Prymnesiaceae</taxon>
        <taxon>Prymnesium</taxon>
    </lineage>
</organism>
<evidence type="ECO:0000256" key="5">
    <source>
        <dbReference type="SAM" id="Phobius"/>
    </source>
</evidence>